<proteinExistence type="predicted"/>
<accession>A0A401RKY7</accession>
<sequence>MKHENTVRNLVAVARLPLLVALVKIKVHQRATTIEQLGNHWADQAAKAAAGAPLSPVRAAPVNEVQDVNVLDVQNGAQPEERKDWRARGTIPDPDGDWRRDGK</sequence>
<dbReference type="EMBL" id="BEZZ01003087">
    <property type="protein sequence ID" value="GCC18851.1"/>
    <property type="molecule type" value="Genomic_DNA"/>
</dbReference>
<dbReference type="Gene3D" id="3.30.420.10">
    <property type="entry name" value="Ribonuclease H-like superfamily/Ribonuclease H"/>
    <property type="match status" value="1"/>
</dbReference>
<dbReference type="InterPro" id="IPR036397">
    <property type="entry name" value="RNaseH_sf"/>
</dbReference>
<name>A0A401RKY7_CHIPU</name>
<feature type="non-terminal residue" evidence="2">
    <location>
        <position position="103"/>
    </location>
</feature>
<evidence type="ECO:0000313" key="2">
    <source>
        <dbReference type="EMBL" id="GCC18851.1"/>
    </source>
</evidence>
<evidence type="ECO:0000313" key="3">
    <source>
        <dbReference type="Proteomes" id="UP000287033"/>
    </source>
</evidence>
<feature type="region of interest" description="Disordered" evidence="1">
    <location>
        <begin position="69"/>
        <end position="103"/>
    </location>
</feature>
<evidence type="ECO:0000256" key="1">
    <source>
        <dbReference type="SAM" id="MobiDB-lite"/>
    </source>
</evidence>
<organism evidence="2 3">
    <name type="scientific">Chiloscyllium punctatum</name>
    <name type="common">Brownbanded bambooshark</name>
    <name type="synonym">Hemiscyllium punctatum</name>
    <dbReference type="NCBI Taxonomy" id="137246"/>
    <lineage>
        <taxon>Eukaryota</taxon>
        <taxon>Metazoa</taxon>
        <taxon>Chordata</taxon>
        <taxon>Craniata</taxon>
        <taxon>Vertebrata</taxon>
        <taxon>Chondrichthyes</taxon>
        <taxon>Elasmobranchii</taxon>
        <taxon>Galeomorphii</taxon>
        <taxon>Galeoidea</taxon>
        <taxon>Orectolobiformes</taxon>
        <taxon>Hemiscylliidae</taxon>
        <taxon>Chiloscyllium</taxon>
    </lineage>
</organism>
<dbReference type="GO" id="GO:0003676">
    <property type="term" value="F:nucleic acid binding"/>
    <property type="evidence" value="ECO:0007669"/>
    <property type="project" value="InterPro"/>
</dbReference>
<protein>
    <submittedName>
        <fullName evidence="2">Uncharacterized protein</fullName>
    </submittedName>
</protein>
<dbReference type="Proteomes" id="UP000287033">
    <property type="component" value="Unassembled WGS sequence"/>
</dbReference>
<comment type="caution">
    <text evidence="2">The sequence shown here is derived from an EMBL/GenBank/DDBJ whole genome shotgun (WGS) entry which is preliminary data.</text>
</comment>
<reference evidence="2 3" key="1">
    <citation type="journal article" date="2018" name="Nat. Ecol. Evol.">
        <title>Shark genomes provide insights into elasmobranch evolution and the origin of vertebrates.</title>
        <authorList>
            <person name="Hara Y"/>
            <person name="Yamaguchi K"/>
            <person name="Onimaru K"/>
            <person name="Kadota M"/>
            <person name="Koyanagi M"/>
            <person name="Keeley SD"/>
            <person name="Tatsumi K"/>
            <person name="Tanaka K"/>
            <person name="Motone F"/>
            <person name="Kageyama Y"/>
            <person name="Nozu R"/>
            <person name="Adachi N"/>
            <person name="Nishimura O"/>
            <person name="Nakagawa R"/>
            <person name="Tanegashima C"/>
            <person name="Kiyatake I"/>
            <person name="Matsumoto R"/>
            <person name="Murakumo K"/>
            <person name="Nishida K"/>
            <person name="Terakita A"/>
            <person name="Kuratani S"/>
            <person name="Sato K"/>
            <person name="Hyodo S Kuraku.S."/>
        </authorList>
    </citation>
    <scope>NUCLEOTIDE SEQUENCE [LARGE SCALE GENOMIC DNA]</scope>
</reference>
<gene>
    <name evidence="2" type="ORF">chiPu_0020908</name>
</gene>
<keyword evidence="3" id="KW-1185">Reference proteome</keyword>
<dbReference type="AlphaFoldDB" id="A0A401RKY7"/>